<protein>
    <submittedName>
        <fullName evidence="3">ATP-binding protein</fullName>
    </submittedName>
</protein>
<evidence type="ECO:0000313" key="3">
    <source>
        <dbReference type="EMBL" id="MCM4084150.1"/>
    </source>
</evidence>
<dbReference type="InterPro" id="IPR036890">
    <property type="entry name" value="HATPase_C_sf"/>
</dbReference>
<evidence type="ECO:0000256" key="1">
    <source>
        <dbReference type="ARBA" id="ARBA00022527"/>
    </source>
</evidence>
<dbReference type="CDD" id="cd16936">
    <property type="entry name" value="HATPase_RsbW-like"/>
    <property type="match status" value="1"/>
</dbReference>
<dbReference type="InterPro" id="IPR050267">
    <property type="entry name" value="Anti-sigma-factor_SerPK"/>
</dbReference>
<evidence type="ECO:0000313" key="4">
    <source>
        <dbReference type="Proteomes" id="UP001523216"/>
    </source>
</evidence>
<sequence>MEIMRLAFNHGDPAGPLRHSTQTALAPWVIPDDLDDAMVVVSELVQNVTQHTAGGGELVVTVEPGAVIIEVRDYSPVLPKVQPPDAQRLGGRGLLLVAGVTRAWGAAPTAQGKVVWARLATADIRSDSVT</sequence>
<evidence type="ECO:0000259" key="2">
    <source>
        <dbReference type="Pfam" id="PF13581"/>
    </source>
</evidence>
<comment type="caution">
    <text evidence="3">The sequence shown here is derived from an EMBL/GenBank/DDBJ whole genome shotgun (WGS) entry which is preliminary data.</text>
</comment>
<dbReference type="GO" id="GO:0005524">
    <property type="term" value="F:ATP binding"/>
    <property type="evidence" value="ECO:0007669"/>
    <property type="project" value="UniProtKB-KW"/>
</dbReference>
<keyword evidence="1" id="KW-0723">Serine/threonine-protein kinase</keyword>
<dbReference type="PANTHER" id="PTHR35526">
    <property type="entry name" value="ANTI-SIGMA-F FACTOR RSBW-RELATED"/>
    <property type="match status" value="1"/>
</dbReference>
<dbReference type="Gene3D" id="3.30.565.10">
    <property type="entry name" value="Histidine kinase-like ATPase, C-terminal domain"/>
    <property type="match status" value="1"/>
</dbReference>
<dbReference type="SUPFAM" id="SSF55874">
    <property type="entry name" value="ATPase domain of HSP90 chaperone/DNA topoisomerase II/histidine kinase"/>
    <property type="match status" value="1"/>
</dbReference>
<accession>A0ABT0YEB7</accession>
<gene>
    <name evidence="3" type="ORF">LXN57_42100</name>
</gene>
<dbReference type="Proteomes" id="UP001523216">
    <property type="component" value="Unassembled WGS sequence"/>
</dbReference>
<organism evidence="3 4">
    <name type="scientific">Paractinoplanes hotanensis</name>
    <dbReference type="NCBI Taxonomy" id="2906497"/>
    <lineage>
        <taxon>Bacteria</taxon>
        <taxon>Bacillati</taxon>
        <taxon>Actinomycetota</taxon>
        <taxon>Actinomycetes</taxon>
        <taxon>Micromonosporales</taxon>
        <taxon>Micromonosporaceae</taxon>
        <taxon>Paractinoplanes</taxon>
    </lineage>
</organism>
<dbReference type="InterPro" id="IPR003594">
    <property type="entry name" value="HATPase_dom"/>
</dbReference>
<proteinExistence type="predicted"/>
<reference evidence="3 4" key="1">
    <citation type="submission" date="2022-06" db="EMBL/GenBank/DDBJ databases">
        <title>Actinoplanes abujensis sp. nov., isolated from Nigerian arid soil.</title>
        <authorList>
            <person name="Ding P."/>
        </authorList>
    </citation>
    <scope>NUCLEOTIDE SEQUENCE [LARGE SCALE GENOMIC DNA]</scope>
    <source>
        <strain evidence="4">TRM88002</strain>
    </source>
</reference>
<keyword evidence="4" id="KW-1185">Reference proteome</keyword>
<keyword evidence="3" id="KW-0067">ATP-binding</keyword>
<keyword evidence="3" id="KW-0547">Nucleotide-binding</keyword>
<keyword evidence="1" id="KW-0808">Transferase</keyword>
<dbReference type="Pfam" id="PF13581">
    <property type="entry name" value="HATPase_c_2"/>
    <property type="match status" value="1"/>
</dbReference>
<keyword evidence="1" id="KW-0418">Kinase</keyword>
<dbReference type="EMBL" id="JAMQOL010000072">
    <property type="protein sequence ID" value="MCM4084150.1"/>
    <property type="molecule type" value="Genomic_DNA"/>
</dbReference>
<dbReference type="PANTHER" id="PTHR35526:SF3">
    <property type="entry name" value="ANTI-SIGMA-F FACTOR RSBW"/>
    <property type="match status" value="1"/>
</dbReference>
<feature type="domain" description="Histidine kinase/HSP90-like ATPase" evidence="2">
    <location>
        <begin position="17"/>
        <end position="118"/>
    </location>
</feature>
<name>A0ABT0YEB7_9ACTN</name>